<protein>
    <submittedName>
        <fullName evidence="3">Uncharacterized protein</fullName>
    </submittedName>
</protein>
<feature type="compositionally biased region" description="Basic residues" evidence="1">
    <location>
        <begin position="86"/>
        <end position="96"/>
    </location>
</feature>
<evidence type="ECO:0000256" key="1">
    <source>
        <dbReference type="SAM" id="MobiDB-lite"/>
    </source>
</evidence>
<feature type="region of interest" description="Disordered" evidence="1">
    <location>
        <begin position="292"/>
        <end position="334"/>
    </location>
</feature>
<feature type="region of interest" description="Disordered" evidence="1">
    <location>
        <begin position="154"/>
        <end position="187"/>
    </location>
</feature>
<dbReference type="Proteomes" id="UP001530377">
    <property type="component" value="Unassembled WGS sequence"/>
</dbReference>
<accession>A0ABD3R401</accession>
<feature type="region of interest" description="Disordered" evidence="1">
    <location>
        <begin position="233"/>
        <end position="274"/>
    </location>
</feature>
<sequence length="334" mass="37172">MRIAMTASSSSSSYIGRTSILLLLSISTKITQYAMADRENVNQGNYFQRLRKRGGRKKGADATDAIWGGNDKRSSIMASDASSSRTRTRPRKRTGTIRRESSSSVIILARFIVLCASISCAVRFLLHRTKEWVGMCCRYTSEFRRSVVSRSTEASLLGRDGRKGKTKTSSRKDDGGKRGNDNDDDDECVQSISPSIMAIIDLRGNYSDDAYDDDDEASIISATFSRMRRRAANYSDPAHNRTKNERSSLPNFHNASSGKSLTRPRRDVGVHNNERSYDDLSKLINFIEEDDRQRHHRAVSATASATTAKTRRTGPILRGATAESSSSDEASSWR</sequence>
<reference evidence="3 4" key="1">
    <citation type="submission" date="2024-10" db="EMBL/GenBank/DDBJ databases">
        <title>Updated reference genomes for cyclostephanoid diatoms.</title>
        <authorList>
            <person name="Roberts W.R."/>
            <person name="Alverson A.J."/>
        </authorList>
    </citation>
    <scope>NUCLEOTIDE SEQUENCE [LARGE SCALE GENOMIC DNA]</scope>
    <source>
        <strain evidence="3 4">AJA228-03</strain>
    </source>
</reference>
<feature type="compositionally biased region" description="Polar residues" evidence="1">
    <location>
        <begin position="247"/>
        <end position="260"/>
    </location>
</feature>
<keyword evidence="2" id="KW-0732">Signal</keyword>
<proteinExistence type="predicted"/>
<evidence type="ECO:0000313" key="3">
    <source>
        <dbReference type="EMBL" id="KAL3807439.1"/>
    </source>
</evidence>
<dbReference type="AlphaFoldDB" id="A0ABD3R401"/>
<feature type="compositionally biased region" description="Low complexity" evidence="1">
    <location>
        <begin position="299"/>
        <end position="308"/>
    </location>
</feature>
<gene>
    <name evidence="3" type="ORF">ACHAXA_003968</name>
</gene>
<feature type="chain" id="PRO_5044826343" evidence="2">
    <location>
        <begin position="37"/>
        <end position="334"/>
    </location>
</feature>
<feature type="signal peptide" evidence="2">
    <location>
        <begin position="1"/>
        <end position="36"/>
    </location>
</feature>
<feature type="region of interest" description="Disordered" evidence="1">
    <location>
        <begin position="70"/>
        <end position="97"/>
    </location>
</feature>
<feature type="compositionally biased region" description="Basic and acidic residues" evidence="1">
    <location>
        <begin position="170"/>
        <end position="181"/>
    </location>
</feature>
<comment type="caution">
    <text evidence="3">The sequence shown here is derived from an EMBL/GenBank/DDBJ whole genome shotgun (WGS) entry which is preliminary data.</text>
</comment>
<feature type="compositionally biased region" description="Low complexity" evidence="1">
    <location>
        <begin position="75"/>
        <end position="85"/>
    </location>
</feature>
<evidence type="ECO:0000256" key="2">
    <source>
        <dbReference type="SAM" id="SignalP"/>
    </source>
</evidence>
<feature type="compositionally biased region" description="Low complexity" evidence="1">
    <location>
        <begin position="322"/>
        <end position="334"/>
    </location>
</feature>
<evidence type="ECO:0000313" key="4">
    <source>
        <dbReference type="Proteomes" id="UP001530377"/>
    </source>
</evidence>
<feature type="compositionally biased region" description="Basic and acidic residues" evidence="1">
    <location>
        <begin position="264"/>
        <end position="274"/>
    </location>
</feature>
<organism evidence="3 4">
    <name type="scientific">Cyclostephanos tholiformis</name>
    <dbReference type="NCBI Taxonomy" id="382380"/>
    <lineage>
        <taxon>Eukaryota</taxon>
        <taxon>Sar</taxon>
        <taxon>Stramenopiles</taxon>
        <taxon>Ochrophyta</taxon>
        <taxon>Bacillariophyta</taxon>
        <taxon>Coscinodiscophyceae</taxon>
        <taxon>Thalassiosirophycidae</taxon>
        <taxon>Stephanodiscales</taxon>
        <taxon>Stephanodiscaceae</taxon>
        <taxon>Cyclostephanos</taxon>
    </lineage>
</organism>
<dbReference type="EMBL" id="JALLPB020000629">
    <property type="protein sequence ID" value="KAL3807439.1"/>
    <property type="molecule type" value="Genomic_DNA"/>
</dbReference>
<name>A0ABD3R401_9STRA</name>
<keyword evidence="4" id="KW-1185">Reference proteome</keyword>